<keyword evidence="4" id="KW-0732">Signal</keyword>
<dbReference type="Proteomes" id="UP000800041">
    <property type="component" value="Unassembled WGS sequence"/>
</dbReference>
<evidence type="ECO:0000256" key="9">
    <source>
        <dbReference type="RuleBase" id="RU361209"/>
    </source>
</evidence>
<comment type="function">
    <text evidence="9">Splits internally a 1,3-beta-glucan molecule and transfers the newly generated reducing end (the donor) to the non-reducing end of another 1,3-beta-glucan molecule (the acceptor) forming a 1,3-beta linkage, resulting in the elongation of 1,3-beta-glucan chains in the cell wall.</text>
</comment>
<keyword evidence="9" id="KW-0808">Transferase</keyword>
<evidence type="ECO:0000256" key="5">
    <source>
        <dbReference type="ARBA" id="ARBA00023136"/>
    </source>
</evidence>
<keyword evidence="11" id="KW-1133">Transmembrane helix</keyword>
<keyword evidence="8 9" id="KW-0449">Lipoprotein</keyword>
<dbReference type="InterPro" id="IPR004886">
    <property type="entry name" value="Glucanosyltransferase"/>
</dbReference>
<organism evidence="13 14">
    <name type="scientific">Aulographum hederae CBS 113979</name>
    <dbReference type="NCBI Taxonomy" id="1176131"/>
    <lineage>
        <taxon>Eukaryota</taxon>
        <taxon>Fungi</taxon>
        <taxon>Dikarya</taxon>
        <taxon>Ascomycota</taxon>
        <taxon>Pezizomycotina</taxon>
        <taxon>Dothideomycetes</taxon>
        <taxon>Pleosporomycetidae</taxon>
        <taxon>Aulographales</taxon>
        <taxon>Aulographaceae</taxon>
    </lineage>
</organism>
<dbReference type="OrthoDB" id="421038at2759"/>
<dbReference type="InterPro" id="IPR012946">
    <property type="entry name" value="X8"/>
</dbReference>
<name>A0A6G1GMW9_9PEZI</name>
<keyword evidence="5 9" id="KW-0472">Membrane</keyword>
<keyword evidence="11" id="KW-0812">Transmembrane</keyword>
<dbReference type="GO" id="GO:0042124">
    <property type="term" value="F:1,3-beta-glucanosyltransferase activity"/>
    <property type="evidence" value="ECO:0007669"/>
    <property type="project" value="TreeGrafter"/>
</dbReference>
<comment type="subcellular location">
    <subcellularLocation>
        <location evidence="1 9">Cell membrane</location>
        <topology evidence="1 9">Lipid-anchor</topology>
        <topology evidence="1 9">GPI-anchor</topology>
    </subcellularLocation>
</comment>
<dbReference type="EMBL" id="ML977186">
    <property type="protein sequence ID" value="KAF1982275.1"/>
    <property type="molecule type" value="Genomic_DNA"/>
</dbReference>
<dbReference type="Pfam" id="PF03198">
    <property type="entry name" value="Glyco_hydro_72"/>
    <property type="match status" value="1"/>
</dbReference>
<keyword evidence="7" id="KW-0325">Glycoprotein</keyword>
<sequence length="545" mass="57875">SSSSIRPDPLADPAICRRDIPHLVALQTNLLHVYAINGSNDHSECFRLLDEAGIYVMSDLIIPDEYGSGSETIGNEGGVPGGGGLRPAWDVDMLRELQRTIDAVSVYDNFLGFAVGSGASRMRPTVGGTEMFAFVRAAVRDAKAYIGERGYRDIPIGYSTYYDFEIPADGTSYLTCGDPLSSVDFIGITPPSSWCGTGPVQVNANSGLDVNFPANFVPVFMSEYRCSTSANFSDVRALSGEEMTKVWSGGTLWQYYDDLATSESSGLVDIENDVAVPNPTFTALASVMSSLQTPALQDPLGPQPTAPPRACPTVDATWQASTNLPPTPDTALCDCAMDSFACVGTPDPNGDKYFAAKSLVCEPDTGMCPTFFSGVGVNGSSGVYGPYSTCNSTVKLSYAFNMMYQSTPPGVPATCGMASTGILRTPSPLSQTCRTLLLTSPSPSPPPSSPPTSDPLTTAAKIGIAVGAAAGVIVLLSVLTIAILRRRRRGRRGEEERAELEAPKGLFEAPGQNEKKVELFGRTEDPPWELEDTGVAVELEGSLRR</sequence>
<dbReference type="PANTHER" id="PTHR31468:SF2">
    <property type="entry name" value="1,3-BETA-GLUCANOSYLTRANSFERASE GAS1"/>
    <property type="match status" value="1"/>
</dbReference>
<evidence type="ECO:0000256" key="8">
    <source>
        <dbReference type="ARBA" id="ARBA00023288"/>
    </source>
</evidence>
<evidence type="ECO:0000259" key="12">
    <source>
        <dbReference type="SMART" id="SM00768"/>
    </source>
</evidence>
<evidence type="ECO:0000256" key="6">
    <source>
        <dbReference type="ARBA" id="ARBA00023157"/>
    </source>
</evidence>
<evidence type="ECO:0000256" key="11">
    <source>
        <dbReference type="SAM" id="Phobius"/>
    </source>
</evidence>
<dbReference type="GO" id="GO:0031505">
    <property type="term" value="P:fungal-type cell wall organization"/>
    <property type="evidence" value="ECO:0007669"/>
    <property type="project" value="TreeGrafter"/>
</dbReference>
<dbReference type="Gene3D" id="3.20.20.80">
    <property type="entry name" value="Glycosidases"/>
    <property type="match status" value="1"/>
</dbReference>
<dbReference type="GO" id="GO:0098552">
    <property type="term" value="C:side of membrane"/>
    <property type="evidence" value="ECO:0007669"/>
    <property type="project" value="UniProtKB-KW"/>
</dbReference>
<feature type="transmembrane region" description="Helical" evidence="11">
    <location>
        <begin position="462"/>
        <end position="484"/>
    </location>
</feature>
<evidence type="ECO:0000313" key="13">
    <source>
        <dbReference type="EMBL" id="KAF1982275.1"/>
    </source>
</evidence>
<evidence type="ECO:0000256" key="1">
    <source>
        <dbReference type="ARBA" id="ARBA00004609"/>
    </source>
</evidence>
<dbReference type="AlphaFoldDB" id="A0A6G1GMW9"/>
<dbReference type="Gene3D" id="1.20.58.1040">
    <property type="match status" value="1"/>
</dbReference>
<dbReference type="SUPFAM" id="SSF51445">
    <property type="entry name" value="(Trans)glycosidases"/>
    <property type="match status" value="1"/>
</dbReference>
<gene>
    <name evidence="13" type="ORF">K402DRAFT_340782</name>
</gene>
<proteinExistence type="inferred from homology"/>
<evidence type="ECO:0000256" key="2">
    <source>
        <dbReference type="ARBA" id="ARBA00007528"/>
    </source>
</evidence>
<keyword evidence="14" id="KW-1185">Reference proteome</keyword>
<evidence type="ECO:0000313" key="14">
    <source>
        <dbReference type="Proteomes" id="UP000800041"/>
    </source>
</evidence>
<evidence type="ECO:0000256" key="4">
    <source>
        <dbReference type="ARBA" id="ARBA00022729"/>
    </source>
</evidence>
<protein>
    <recommendedName>
        <fullName evidence="9">1,3-beta-glucanosyltransferase</fullName>
        <ecNumber evidence="9">2.4.1.-</ecNumber>
    </recommendedName>
</protein>
<reference evidence="13" key="1">
    <citation type="journal article" date="2020" name="Stud. Mycol.">
        <title>101 Dothideomycetes genomes: a test case for predicting lifestyles and emergence of pathogens.</title>
        <authorList>
            <person name="Haridas S."/>
            <person name="Albert R."/>
            <person name="Binder M."/>
            <person name="Bloem J."/>
            <person name="Labutti K."/>
            <person name="Salamov A."/>
            <person name="Andreopoulos B."/>
            <person name="Baker S."/>
            <person name="Barry K."/>
            <person name="Bills G."/>
            <person name="Bluhm B."/>
            <person name="Cannon C."/>
            <person name="Castanera R."/>
            <person name="Culley D."/>
            <person name="Daum C."/>
            <person name="Ezra D."/>
            <person name="Gonzalez J."/>
            <person name="Henrissat B."/>
            <person name="Kuo A."/>
            <person name="Liang C."/>
            <person name="Lipzen A."/>
            <person name="Lutzoni F."/>
            <person name="Magnuson J."/>
            <person name="Mondo S."/>
            <person name="Nolan M."/>
            <person name="Ohm R."/>
            <person name="Pangilinan J."/>
            <person name="Park H.-J."/>
            <person name="Ramirez L."/>
            <person name="Alfaro M."/>
            <person name="Sun H."/>
            <person name="Tritt A."/>
            <person name="Yoshinaga Y."/>
            <person name="Zwiers L.-H."/>
            <person name="Turgeon B."/>
            <person name="Goodwin S."/>
            <person name="Spatafora J."/>
            <person name="Crous P."/>
            <person name="Grigoriev I."/>
        </authorList>
    </citation>
    <scope>NUCLEOTIDE SEQUENCE</scope>
    <source>
        <strain evidence="13">CBS 113979</strain>
    </source>
</reference>
<dbReference type="GO" id="GO:0005886">
    <property type="term" value="C:plasma membrane"/>
    <property type="evidence" value="ECO:0007669"/>
    <property type="project" value="UniProtKB-SubCell"/>
</dbReference>
<feature type="compositionally biased region" description="Basic and acidic residues" evidence="10">
    <location>
        <begin position="492"/>
        <end position="502"/>
    </location>
</feature>
<comment type="similarity">
    <text evidence="2 9">Belongs to the glycosyl hydrolase 72 family.</text>
</comment>
<dbReference type="Pfam" id="PF07983">
    <property type="entry name" value="X8"/>
    <property type="match status" value="1"/>
</dbReference>
<feature type="non-terminal residue" evidence="13">
    <location>
        <position position="1"/>
    </location>
</feature>
<evidence type="ECO:0000256" key="3">
    <source>
        <dbReference type="ARBA" id="ARBA00022622"/>
    </source>
</evidence>
<dbReference type="EC" id="2.4.1.-" evidence="9"/>
<evidence type="ECO:0000256" key="7">
    <source>
        <dbReference type="ARBA" id="ARBA00023180"/>
    </source>
</evidence>
<keyword evidence="3 9" id="KW-0336">GPI-anchor</keyword>
<feature type="domain" description="X8" evidence="12">
    <location>
        <begin position="340"/>
        <end position="435"/>
    </location>
</feature>
<accession>A0A6G1GMW9</accession>
<feature type="region of interest" description="Disordered" evidence="10">
    <location>
        <begin position="488"/>
        <end position="514"/>
    </location>
</feature>
<dbReference type="GO" id="GO:0071970">
    <property type="term" value="P:fungal-type cell wall (1-&gt;3)-beta-D-glucan biosynthetic process"/>
    <property type="evidence" value="ECO:0007669"/>
    <property type="project" value="TreeGrafter"/>
</dbReference>
<evidence type="ECO:0000256" key="10">
    <source>
        <dbReference type="SAM" id="MobiDB-lite"/>
    </source>
</evidence>
<keyword evidence="6" id="KW-1015">Disulfide bond</keyword>
<dbReference type="InterPro" id="IPR017853">
    <property type="entry name" value="GH"/>
</dbReference>
<dbReference type="SMART" id="SM00768">
    <property type="entry name" value="X8"/>
    <property type="match status" value="1"/>
</dbReference>
<dbReference type="PANTHER" id="PTHR31468">
    <property type="entry name" value="1,3-BETA-GLUCANOSYLTRANSFERASE GAS1"/>
    <property type="match status" value="1"/>
</dbReference>